<evidence type="ECO:0000259" key="3">
    <source>
        <dbReference type="PROSITE" id="PS51061"/>
    </source>
</evidence>
<proteinExistence type="predicted"/>
<dbReference type="PANTHER" id="PTHR13498:SF3">
    <property type="entry name" value="SPERM-ASSOCIATED ANTIGEN 7"/>
    <property type="match status" value="1"/>
</dbReference>
<dbReference type="Gene3D" id="3.30.1370.50">
    <property type="entry name" value="R3H-like domain"/>
    <property type="match status" value="1"/>
</dbReference>
<evidence type="ECO:0000313" key="4">
    <source>
        <dbReference type="EMBL" id="CAH1104861.1"/>
    </source>
</evidence>
<dbReference type="InterPro" id="IPR001374">
    <property type="entry name" value="R3H_dom"/>
</dbReference>
<accession>A0A9P0CV92</accession>
<dbReference type="PANTHER" id="PTHR13498">
    <property type="entry name" value="SPERM ASSOCIATED ANTIGEN 7"/>
    <property type="match status" value="1"/>
</dbReference>
<reference evidence="4" key="1">
    <citation type="submission" date="2022-01" db="EMBL/GenBank/DDBJ databases">
        <authorList>
            <person name="King R."/>
        </authorList>
    </citation>
    <scope>NUCLEOTIDE SEQUENCE</scope>
</reference>
<dbReference type="SUPFAM" id="SSF82708">
    <property type="entry name" value="R3H domain"/>
    <property type="match status" value="1"/>
</dbReference>
<feature type="coiled-coil region" evidence="1">
    <location>
        <begin position="22"/>
        <end position="49"/>
    </location>
</feature>
<feature type="region of interest" description="Disordered" evidence="2">
    <location>
        <begin position="1"/>
        <end position="21"/>
    </location>
</feature>
<dbReference type="PIRSF" id="PIRSF037943">
    <property type="entry name" value="Sperm-assoc_antigen_PAG7"/>
    <property type="match status" value="1"/>
</dbReference>
<dbReference type="SMART" id="SM00393">
    <property type="entry name" value="R3H"/>
    <property type="match status" value="1"/>
</dbReference>
<dbReference type="InterPro" id="IPR017330">
    <property type="entry name" value="SPAG7"/>
</dbReference>
<feature type="domain" description="R3H" evidence="3">
    <location>
        <begin position="44"/>
        <end position="108"/>
    </location>
</feature>
<dbReference type="AlphaFoldDB" id="A0A9P0CV92"/>
<name>A0A9P0CV92_9CUCU</name>
<dbReference type="Proteomes" id="UP001153636">
    <property type="component" value="Chromosome 18"/>
</dbReference>
<dbReference type="InterPro" id="IPR036867">
    <property type="entry name" value="R3H_dom_sf"/>
</dbReference>
<keyword evidence="1" id="KW-0175">Coiled coil</keyword>
<evidence type="ECO:0000256" key="2">
    <source>
        <dbReference type="SAM" id="MobiDB-lite"/>
    </source>
</evidence>
<keyword evidence="5" id="KW-1185">Reference proteome</keyword>
<dbReference type="OrthoDB" id="5979509at2759"/>
<dbReference type="GO" id="GO:0003676">
    <property type="term" value="F:nucleic acid binding"/>
    <property type="evidence" value="ECO:0007669"/>
    <property type="project" value="UniProtKB-UniRule"/>
</dbReference>
<evidence type="ECO:0000313" key="5">
    <source>
        <dbReference type="Proteomes" id="UP001153636"/>
    </source>
</evidence>
<dbReference type="EMBL" id="OV651830">
    <property type="protein sequence ID" value="CAH1104861.1"/>
    <property type="molecule type" value="Genomic_DNA"/>
</dbReference>
<organism evidence="4 5">
    <name type="scientific">Psylliodes chrysocephalus</name>
    <dbReference type="NCBI Taxonomy" id="3402493"/>
    <lineage>
        <taxon>Eukaryota</taxon>
        <taxon>Metazoa</taxon>
        <taxon>Ecdysozoa</taxon>
        <taxon>Arthropoda</taxon>
        <taxon>Hexapoda</taxon>
        <taxon>Insecta</taxon>
        <taxon>Pterygota</taxon>
        <taxon>Neoptera</taxon>
        <taxon>Endopterygota</taxon>
        <taxon>Coleoptera</taxon>
        <taxon>Polyphaga</taxon>
        <taxon>Cucujiformia</taxon>
        <taxon>Chrysomeloidea</taxon>
        <taxon>Chrysomelidae</taxon>
        <taxon>Galerucinae</taxon>
        <taxon>Alticini</taxon>
        <taxon>Psylliodes</taxon>
    </lineage>
</organism>
<evidence type="ECO:0000256" key="1">
    <source>
        <dbReference type="SAM" id="Coils"/>
    </source>
</evidence>
<gene>
    <name evidence="4" type="ORF">PSYICH_LOCUS5811</name>
</gene>
<sequence length="231" mass="27015">MDLLGSIMNSMDKPPSLSENEKILLKKRKQELERRQNEEKEKLKRFKDRVESKLISHFQDQNNMNLKFDPMDKVCRSIVHELAESCGLLSFAFGIDGVDRYIRIYRKDHPPCEDELAARRRGEPWNEEIRHRLIEKRKLELEEEREASTNKKQKKFIPNSNYKDKYAHLIGQDAALKAAKKTETNKSYGFVPSENKKDVRSIEQTMADIKAKKQLKLNSTEPIESSTNLPP</sequence>
<protein>
    <recommendedName>
        <fullName evidence="3">R3H domain-containing protein</fullName>
    </recommendedName>
</protein>
<dbReference type="PROSITE" id="PS51061">
    <property type="entry name" value="R3H"/>
    <property type="match status" value="1"/>
</dbReference>
<dbReference type="Pfam" id="PF01424">
    <property type="entry name" value="R3H"/>
    <property type="match status" value="1"/>
</dbReference>